<dbReference type="AlphaFoldDB" id="A0A177EAA0"/>
<evidence type="ECO:0000256" key="2">
    <source>
        <dbReference type="ARBA" id="ARBA00023015"/>
    </source>
</evidence>
<evidence type="ECO:0000313" key="11">
    <source>
        <dbReference type="EMBL" id="OAG28666.1"/>
    </source>
</evidence>
<dbReference type="RefSeq" id="WP_068540597.1">
    <property type="nucleotide sequence ID" value="NZ_LSFI01000002.1"/>
</dbReference>
<keyword evidence="6" id="KW-0456">Lyase</keyword>
<dbReference type="OrthoDB" id="9806536at2"/>
<reference evidence="11 12" key="1">
    <citation type="submission" date="2016-02" db="EMBL/GenBank/DDBJ databases">
        <title>Draft genome sequence of Thermodesulfatator sp. S606.</title>
        <authorList>
            <person name="Lai Q."/>
            <person name="Cao J."/>
            <person name="Dupont S."/>
            <person name="Shao Z."/>
            <person name="Jebbar M."/>
            <person name="Alain K."/>
        </authorList>
    </citation>
    <scope>NUCLEOTIDE SEQUENCE [LARGE SCALE GENOMIC DNA]</scope>
    <source>
        <strain evidence="11 12">S606</strain>
    </source>
</reference>
<dbReference type="EMBL" id="LSFI01000002">
    <property type="protein sequence ID" value="OAG28666.1"/>
    <property type="molecule type" value="Genomic_DNA"/>
</dbReference>
<evidence type="ECO:0000256" key="7">
    <source>
        <dbReference type="ARBA" id="ARBA00023457"/>
    </source>
</evidence>
<dbReference type="PANTHER" id="PTHR43413">
    <property type="entry name" value="TRANSCRIPTIONAL REGULATOR, ASNC FAMILY"/>
    <property type="match status" value="1"/>
</dbReference>
<comment type="caution">
    <text evidence="11">The sequence shown here is derived from an EMBL/GenBank/DDBJ whole genome shotgun (WGS) entry which is preliminary data.</text>
</comment>
<dbReference type="EC" id="4.1.1.111" evidence="8"/>
<dbReference type="Pfam" id="PF22451">
    <property type="entry name" value="NirdL-like_HTH"/>
    <property type="match status" value="1"/>
</dbReference>
<comment type="similarity">
    <text evidence="7">Belongs to the Ahb/Nir family.</text>
</comment>
<dbReference type="InterPro" id="IPR053953">
    <property type="entry name" value="NirdL-like_HTH"/>
</dbReference>
<feature type="domain" description="HTH asnC-type" evidence="10">
    <location>
        <begin position="4"/>
        <end position="68"/>
    </location>
</feature>
<keyword evidence="4" id="KW-0350">Heme biosynthesis</keyword>
<accession>A0A177EAA0</accession>
<dbReference type="Pfam" id="PF17805">
    <property type="entry name" value="AsnC_trans_reg2"/>
    <property type="match status" value="1"/>
</dbReference>
<dbReference type="PROSITE" id="PS00519">
    <property type="entry name" value="HTH_ASNC_1"/>
    <property type="match status" value="1"/>
</dbReference>
<keyword evidence="5" id="KW-0804">Transcription</keyword>
<evidence type="ECO:0000256" key="1">
    <source>
        <dbReference type="ARBA" id="ARBA00004744"/>
    </source>
</evidence>
<comment type="catalytic activity">
    <reaction evidence="9">
        <text>siroheme + 2 H(+) = 12,18-didecarboxysiroheme + 2 CO2</text>
        <dbReference type="Rhea" id="RHEA:19093"/>
        <dbReference type="ChEBI" id="CHEBI:15378"/>
        <dbReference type="ChEBI" id="CHEBI:16526"/>
        <dbReference type="ChEBI" id="CHEBI:60052"/>
        <dbReference type="ChEBI" id="CHEBI:140497"/>
        <dbReference type="EC" id="4.1.1.111"/>
    </reaction>
</comment>
<comment type="pathway">
    <text evidence="1">Porphyrin-containing compound metabolism; protoheme biosynthesis.</text>
</comment>
<evidence type="ECO:0000256" key="3">
    <source>
        <dbReference type="ARBA" id="ARBA00023125"/>
    </source>
</evidence>
<evidence type="ECO:0000313" key="12">
    <source>
        <dbReference type="Proteomes" id="UP000076964"/>
    </source>
</evidence>
<dbReference type="STRING" id="1795632.TH606_00780"/>
<dbReference type="GO" id="GO:0006783">
    <property type="term" value="P:heme biosynthetic process"/>
    <property type="evidence" value="ECO:0007669"/>
    <property type="project" value="UniProtKB-KW"/>
</dbReference>
<keyword evidence="12" id="KW-1185">Reference proteome</keyword>
<sequence>MHQLDPLDKKLLQIIQDDFPLVSEPFTEIGARVGLSAEETLARLKKLKQKGILRHFGASINSRKLGFVTTLCAVSAPAEKEEAIAKQIAIRPEVTHCYLRKHKFNIWFTLVAKDWPAVEKILEEIAKETGLRPRHFPARKMFKLRAVFHIADN</sequence>
<evidence type="ECO:0000256" key="6">
    <source>
        <dbReference type="ARBA" id="ARBA00023239"/>
    </source>
</evidence>
<dbReference type="InterPro" id="IPR050684">
    <property type="entry name" value="HTH-Siroheme_Decarb"/>
</dbReference>
<evidence type="ECO:0000259" key="10">
    <source>
        <dbReference type="PROSITE" id="PS50956"/>
    </source>
</evidence>
<protein>
    <recommendedName>
        <fullName evidence="8">siroheme decarboxylase</fullName>
        <ecNumber evidence="8">4.1.1.111</ecNumber>
    </recommendedName>
</protein>
<organism evidence="11 12">
    <name type="scientific">Thermodesulfatator autotrophicus</name>
    <dbReference type="NCBI Taxonomy" id="1795632"/>
    <lineage>
        <taxon>Bacteria</taxon>
        <taxon>Pseudomonadati</taxon>
        <taxon>Thermodesulfobacteriota</taxon>
        <taxon>Thermodesulfobacteria</taxon>
        <taxon>Thermodesulfobacteriales</taxon>
        <taxon>Thermodesulfatatoraceae</taxon>
        <taxon>Thermodesulfatator</taxon>
    </lineage>
</organism>
<dbReference type="InterPro" id="IPR036390">
    <property type="entry name" value="WH_DNA-bd_sf"/>
</dbReference>
<dbReference type="SUPFAM" id="SSF46785">
    <property type="entry name" value="Winged helix' DNA-binding domain"/>
    <property type="match status" value="1"/>
</dbReference>
<dbReference type="InterPro" id="IPR019888">
    <property type="entry name" value="Tscrpt_reg_AsnC-like"/>
</dbReference>
<dbReference type="PANTHER" id="PTHR43413:SF1">
    <property type="entry name" value="SIROHEME DECARBOXYLASE NIRL SUBUNIT"/>
    <property type="match status" value="1"/>
</dbReference>
<dbReference type="InterPro" id="IPR019885">
    <property type="entry name" value="Tscrpt_reg_HTH_AsnC-type_CS"/>
</dbReference>
<dbReference type="SMART" id="SM00344">
    <property type="entry name" value="HTH_ASNC"/>
    <property type="match status" value="1"/>
</dbReference>
<keyword evidence="3" id="KW-0238">DNA-binding</keyword>
<keyword evidence="2" id="KW-0805">Transcription regulation</keyword>
<gene>
    <name evidence="11" type="ORF">TH606_00780</name>
</gene>
<dbReference type="GO" id="GO:0043565">
    <property type="term" value="F:sequence-specific DNA binding"/>
    <property type="evidence" value="ECO:0007669"/>
    <property type="project" value="InterPro"/>
</dbReference>
<evidence type="ECO:0000256" key="8">
    <source>
        <dbReference type="ARBA" id="ARBA00023471"/>
    </source>
</evidence>
<dbReference type="Gene3D" id="3.30.70.3460">
    <property type="match status" value="1"/>
</dbReference>
<name>A0A177EAA0_9BACT</name>
<dbReference type="InterPro" id="IPR000485">
    <property type="entry name" value="AsnC-type_HTH_dom"/>
</dbReference>
<dbReference type="Proteomes" id="UP000076964">
    <property type="component" value="Unassembled WGS sequence"/>
</dbReference>
<dbReference type="GO" id="GO:0016829">
    <property type="term" value="F:lyase activity"/>
    <property type="evidence" value="ECO:0007669"/>
    <property type="project" value="UniProtKB-KW"/>
</dbReference>
<proteinExistence type="inferred from homology"/>
<evidence type="ECO:0000256" key="4">
    <source>
        <dbReference type="ARBA" id="ARBA00023133"/>
    </source>
</evidence>
<dbReference type="PROSITE" id="PS50956">
    <property type="entry name" value="HTH_ASNC_2"/>
    <property type="match status" value="1"/>
</dbReference>
<evidence type="ECO:0000256" key="5">
    <source>
        <dbReference type="ARBA" id="ARBA00023163"/>
    </source>
</evidence>
<dbReference type="InterPro" id="IPR040523">
    <property type="entry name" value="AsnC_trans_reg2"/>
</dbReference>
<dbReference type="Gene3D" id="1.10.10.10">
    <property type="entry name" value="Winged helix-like DNA-binding domain superfamily/Winged helix DNA-binding domain"/>
    <property type="match status" value="1"/>
</dbReference>
<dbReference type="InterPro" id="IPR036388">
    <property type="entry name" value="WH-like_DNA-bd_sf"/>
</dbReference>
<evidence type="ECO:0000256" key="9">
    <source>
        <dbReference type="ARBA" id="ARBA00048470"/>
    </source>
</evidence>